<dbReference type="GO" id="GO:0016491">
    <property type="term" value="F:oxidoreductase activity"/>
    <property type="evidence" value="ECO:0007669"/>
    <property type="project" value="InterPro"/>
</dbReference>
<dbReference type="Gene3D" id="3.30.365.10">
    <property type="entry name" value="Aldehyde oxidase/xanthine dehydrogenase, molybdopterin binding domain"/>
    <property type="match status" value="4"/>
</dbReference>
<accession>A0A917I2Y5</accession>
<sequence>MKFDTPAEPNAIDQLKVVGQPLDRIDGPMKTTGRAPYAYERHDVAPNQAYGYVVGSTIAKGKITSMDIARAQAAPGVLAVVTAQNAGPLGKGDMNTATLLGGPEIEHYHQAVALVVAETFEQARDAAQAIRIDYAPADGAYDLAASRDKAAKPEKLTGGPPDTAVGDFDGAFAASEVRLDETYTTPDEAHAMMEPHASIAAWNGDELMVWTSNQMIAWARKDIAKTLKLAPEKVRVSSPFIGGGFGGKLFVRADAVLAALGARAAKRPVKVALTRPLMFNNTPHRPATIQRIRIGASREGRITAIGHESWSGDLEDGKPDGAVSQTRMLYAGENRMTTTRLAVLDLPEANAMRAPGEATGMMALEIAMDEMAEKLRLDPVEFRIRNDTQVVPDDPGRASGSDPQGKAPSAGGDSNQRRAFSQRKLVECLRLGADKFGWSSRNPQPASTRQDGLLIGHGVAAAFRNNQVVKSGARVRLDARGAIQVDTDMTDIGTGSYTIIAQTAAEMMGVPIGRVTVRLGDSSFPVSAGSGGQFGGNCSTAGVYAACVKLREEIGRKLGFNAADLVFADGEVRSGGRSVPLAEAARDGELVAEDTIEFGAIAKKYQQSTFGAHFVEVGVDPFTAEIRVRRMLAVCASGRILNPKTARSQVIGAMTMGVGAALMEDLVVDKRAGFFVNHDLAGYEVPVHADIPHQDVIFLDETDPVSSPMKAKGVAELGICGVAAAVANAVYNATGVRVRDYPVTLDKLIEKLPSAA</sequence>
<reference evidence="3" key="1">
    <citation type="journal article" date="2014" name="Int. J. Syst. Evol. Microbiol.">
        <title>Complete genome sequence of Corynebacterium casei LMG S-19264T (=DSM 44701T), isolated from a smear-ripened cheese.</title>
        <authorList>
            <consortium name="US DOE Joint Genome Institute (JGI-PGF)"/>
            <person name="Walter F."/>
            <person name="Albersmeier A."/>
            <person name="Kalinowski J."/>
            <person name="Ruckert C."/>
        </authorList>
    </citation>
    <scope>NUCLEOTIDE SEQUENCE</scope>
    <source>
        <strain evidence="3">CGMCC 1.12214</strain>
    </source>
</reference>
<dbReference type="InterPro" id="IPR000674">
    <property type="entry name" value="Ald_Oxase/Xan_DH_a/b"/>
</dbReference>
<proteinExistence type="predicted"/>
<organism evidence="3 4">
    <name type="scientific">Alsobacter metallidurans</name>
    <dbReference type="NCBI Taxonomy" id="340221"/>
    <lineage>
        <taxon>Bacteria</taxon>
        <taxon>Pseudomonadati</taxon>
        <taxon>Pseudomonadota</taxon>
        <taxon>Alphaproteobacteria</taxon>
        <taxon>Hyphomicrobiales</taxon>
        <taxon>Alsobacteraceae</taxon>
        <taxon>Alsobacter</taxon>
    </lineage>
</organism>
<dbReference type="PANTHER" id="PTHR11908">
    <property type="entry name" value="XANTHINE DEHYDROGENASE"/>
    <property type="match status" value="1"/>
</dbReference>
<comment type="caution">
    <text evidence="3">The sequence shown here is derived from an EMBL/GenBank/DDBJ whole genome shotgun (WGS) entry which is preliminary data.</text>
</comment>
<dbReference type="Proteomes" id="UP000603912">
    <property type="component" value="Unassembled WGS sequence"/>
</dbReference>
<dbReference type="AlphaFoldDB" id="A0A917I2Y5"/>
<feature type="domain" description="Aldehyde oxidase/xanthine dehydrogenase a/b hammerhead" evidence="2">
    <location>
        <begin position="32"/>
        <end position="138"/>
    </location>
</feature>
<dbReference type="InterPro" id="IPR016208">
    <property type="entry name" value="Ald_Oxase/xanthine_DH-like"/>
</dbReference>
<dbReference type="GO" id="GO:0005506">
    <property type="term" value="F:iron ion binding"/>
    <property type="evidence" value="ECO:0007669"/>
    <property type="project" value="InterPro"/>
</dbReference>
<dbReference type="Gene3D" id="3.90.1170.50">
    <property type="entry name" value="Aldehyde oxidase/xanthine dehydrogenase, a/b hammerhead"/>
    <property type="match status" value="1"/>
</dbReference>
<dbReference type="InterPro" id="IPR008274">
    <property type="entry name" value="AldOxase/xan_DH_MoCoBD1"/>
</dbReference>
<evidence type="ECO:0000313" key="4">
    <source>
        <dbReference type="Proteomes" id="UP000603912"/>
    </source>
</evidence>
<dbReference type="Pfam" id="PF02738">
    <property type="entry name" value="MoCoBD_1"/>
    <property type="match status" value="1"/>
</dbReference>
<dbReference type="Pfam" id="PF20256">
    <property type="entry name" value="MoCoBD_2"/>
    <property type="match status" value="1"/>
</dbReference>
<dbReference type="RefSeq" id="WP_188515870.1">
    <property type="nucleotide sequence ID" value="NZ_BMES01000001.1"/>
</dbReference>
<keyword evidence="4" id="KW-1185">Reference proteome</keyword>
<evidence type="ECO:0000256" key="1">
    <source>
        <dbReference type="SAM" id="MobiDB-lite"/>
    </source>
</evidence>
<feature type="region of interest" description="Disordered" evidence="1">
    <location>
        <begin position="386"/>
        <end position="419"/>
    </location>
</feature>
<protein>
    <submittedName>
        <fullName evidence="3">Oxidoreductase</fullName>
    </submittedName>
</protein>
<dbReference type="SMART" id="SM01008">
    <property type="entry name" value="Ald_Xan_dh_C"/>
    <property type="match status" value="1"/>
</dbReference>
<dbReference type="Pfam" id="PF01315">
    <property type="entry name" value="Ald_Xan_dh_C"/>
    <property type="match status" value="1"/>
</dbReference>
<dbReference type="PANTHER" id="PTHR11908:SF123">
    <property type="entry name" value="ALDEHYDE OXIDOREDUCTASE MOLYBDENUM-BINDING SUBUNIT PAOC"/>
    <property type="match status" value="1"/>
</dbReference>
<reference evidence="3" key="2">
    <citation type="submission" date="2020-09" db="EMBL/GenBank/DDBJ databases">
        <authorList>
            <person name="Sun Q."/>
            <person name="Zhou Y."/>
        </authorList>
    </citation>
    <scope>NUCLEOTIDE SEQUENCE</scope>
    <source>
        <strain evidence="3">CGMCC 1.12214</strain>
    </source>
</reference>
<dbReference type="EMBL" id="BMES01000001">
    <property type="protein sequence ID" value="GGH07209.1"/>
    <property type="molecule type" value="Genomic_DNA"/>
</dbReference>
<evidence type="ECO:0000313" key="3">
    <source>
        <dbReference type="EMBL" id="GGH07209.1"/>
    </source>
</evidence>
<dbReference type="SUPFAM" id="SSF56003">
    <property type="entry name" value="Molybdenum cofactor-binding domain"/>
    <property type="match status" value="1"/>
</dbReference>
<dbReference type="InterPro" id="IPR037165">
    <property type="entry name" value="AldOxase/xan_DH_Mopterin-bd_sf"/>
</dbReference>
<name>A0A917I2Y5_9HYPH</name>
<dbReference type="InterPro" id="IPR036856">
    <property type="entry name" value="Ald_Oxase/Xan_DH_a/b_sf"/>
</dbReference>
<gene>
    <name evidence="3" type="ORF">GCM10007036_01960</name>
</gene>
<dbReference type="SUPFAM" id="SSF54665">
    <property type="entry name" value="CO dehydrogenase molybdoprotein N-domain-like"/>
    <property type="match status" value="1"/>
</dbReference>
<dbReference type="InterPro" id="IPR046867">
    <property type="entry name" value="AldOxase/xan_DH_MoCoBD2"/>
</dbReference>
<evidence type="ECO:0000259" key="2">
    <source>
        <dbReference type="SMART" id="SM01008"/>
    </source>
</evidence>